<reference evidence="6 7" key="1">
    <citation type="journal article" date="2017" name="Curr. Biol.">
        <title>The Evolution of Venom by Co-option of Single-Copy Genes.</title>
        <authorList>
            <person name="Martinson E.O."/>
            <person name="Mrinalini"/>
            <person name="Kelkar Y.D."/>
            <person name="Chang C.H."/>
            <person name="Werren J.H."/>
        </authorList>
    </citation>
    <scope>NUCLEOTIDE SEQUENCE [LARGE SCALE GENOMIC DNA]</scope>
    <source>
        <strain evidence="6 7">Alberta</strain>
        <tissue evidence="6">Whole body</tissue>
    </source>
</reference>
<evidence type="ECO:0000256" key="1">
    <source>
        <dbReference type="ARBA" id="ARBA00004613"/>
    </source>
</evidence>
<evidence type="ECO:0000313" key="6">
    <source>
        <dbReference type="EMBL" id="OXU22396.1"/>
    </source>
</evidence>
<protein>
    <submittedName>
        <fullName evidence="6">Uncharacterized protein</fullName>
    </submittedName>
</protein>
<dbReference type="PANTHER" id="PTHR10009:SF18">
    <property type="entry name" value="PROTEIN YELLOW-LIKE PROTEIN"/>
    <property type="match status" value="1"/>
</dbReference>
<dbReference type="Pfam" id="PF03022">
    <property type="entry name" value="MRJP"/>
    <property type="match status" value="2"/>
</dbReference>
<dbReference type="STRING" id="543379.A0A232EVL6"/>
<evidence type="ECO:0000256" key="4">
    <source>
        <dbReference type="ARBA" id="ARBA00022729"/>
    </source>
</evidence>
<evidence type="ECO:0000256" key="5">
    <source>
        <dbReference type="SAM" id="SignalP"/>
    </source>
</evidence>
<accession>A0A232EVL6</accession>
<dbReference type="InterPro" id="IPR011042">
    <property type="entry name" value="6-blade_b-propeller_TolB-like"/>
</dbReference>
<dbReference type="PRINTS" id="PR01366">
    <property type="entry name" value="ROYALJELLY"/>
</dbReference>
<feature type="signal peptide" evidence="5">
    <location>
        <begin position="1"/>
        <end position="18"/>
    </location>
</feature>
<comment type="caution">
    <text evidence="6">The sequence shown here is derived from an EMBL/GenBank/DDBJ whole genome shotgun (WGS) entry which is preliminary data.</text>
</comment>
<dbReference type="SUPFAM" id="SSF101898">
    <property type="entry name" value="NHL repeat"/>
    <property type="match status" value="1"/>
</dbReference>
<dbReference type="EMBL" id="NNAY01001977">
    <property type="protein sequence ID" value="OXU22396.1"/>
    <property type="molecule type" value="Genomic_DNA"/>
</dbReference>
<evidence type="ECO:0000256" key="3">
    <source>
        <dbReference type="ARBA" id="ARBA00022525"/>
    </source>
</evidence>
<keyword evidence="7" id="KW-1185">Reference proteome</keyword>
<organism evidence="6 7">
    <name type="scientific">Trichomalopsis sarcophagae</name>
    <dbReference type="NCBI Taxonomy" id="543379"/>
    <lineage>
        <taxon>Eukaryota</taxon>
        <taxon>Metazoa</taxon>
        <taxon>Ecdysozoa</taxon>
        <taxon>Arthropoda</taxon>
        <taxon>Hexapoda</taxon>
        <taxon>Insecta</taxon>
        <taxon>Pterygota</taxon>
        <taxon>Neoptera</taxon>
        <taxon>Endopterygota</taxon>
        <taxon>Hymenoptera</taxon>
        <taxon>Apocrita</taxon>
        <taxon>Proctotrupomorpha</taxon>
        <taxon>Chalcidoidea</taxon>
        <taxon>Pteromalidae</taxon>
        <taxon>Pteromalinae</taxon>
        <taxon>Trichomalopsis</taxon>
    </lineage>
</organism>
<evidence type="ECO:0000313" key="7">
    <source>
        <dbReference type="Proteomes" id="UP000215335"/>
    </source>
</evidence>
<dbReference type="SUPFAM" id="SSF63829">
    <property type="entry name" value="Calcium-dependent phosphotriesterase"/>
    <property type="match status" value="1"/>
</dbReference>
<evidence type="ECO:0000256" key="2">
    <source>
        <dbReference type="ARBA" id="ARBA00009127"/>
    </source>
</evidence>
<keyword evidence="3" id="KW-0964">Secreted</keyword>
<comment type="similarity">
    <text evidence="2">Belongs to the major royal jelly protein family.</text>
</comment>
<dbReference type="Gene3D" id="2.120.10.30">
    <property type="entry name" value="TolB, C-terminal domain"/>
    <property type="match status" value="2"/>
</dbReference>
<dbReference type="AlphaFoldDB" id="A0A232EVL6"/>
<dbReference type="OrthoDB" id="9977471at2759"/>
<proteinExistence type="inferred from homology"/>
<gene>
    <name evidence="6" type="ORF">TSAR_010976</name>
</gene>
<sequence>MIVIVNLSLVLTSVLVSGAKLSTGPAEVHMQWDYVNYSWPSWEAYEQAVADKSYIRENNVVSGIKLWRNRLYLAVPRQKPGIPVTLASIHAEPEDRSVAPLLEPFPSWEMQKLGDCKALQFVQSMEIDPMGRMWVINNGRIDVRTNHSKSLCPSRMMIFDLENDSELLLDYAFPEGVINSSSVYLNDLVVDHENGGFAYISDNDPSNPGVLVFSLRRRSSWKVTHHPSMFASPDARNIVVNSTHLTIDSNIDGIALSPASTEGRGRSLFYCPLSSYETFAVPTFVLKNPRNRGLVNKYVKSLGRKPSQGDGMTMTSAGVLYFGLLQKNAIGAWDTKDPPFSDNIQILTEDLELVEWPDSFAVDSKGRLWNTAKRQSVIRTSGLDKSVPNFRILRIDVVLRGRECAGVAGDNESKRVVAWKADGKSGARVSPIALILVASLVNPISAQLSNARVHYQWNYVNYTWPSSQAHDQAIQDGSYIPEHNVISGVKVWKDRIYLAVPRLKKGVPSTLNFVPLDSSNPSPLLRPYPSWSMQRENDCDSFQLVQSMEIDPLGRMWVINNGRTELRSNQSRSICPSRLVILDLEKDGEIILNYIFPDNVVQSESVYLNDIVVDHKDGGFAYITDNDSKHPGIIVFSLRQRRSWKVSHESMEVQDEAVLMSINGTTFSNKSPVNGIGLSQASGRNRFLYYFPISSFELFAVPTWVLKKRYRSIDKFVVKVGRKPSQSGGMMVSSTGILYFGLLGEDAVSSWNTASPPFTDNQRIVIQDHELSQYPDSFALDERSQLWYTSNRLQVFITDKVDVDRINIRLIVADIEAKNYQYFRDGSAPKLPKIGETRLRNFVQKRLFIM</sequence>
<keyword evidence="4 5" id="KW-0732">Signal</keyword>
<comment type="subcellular location">
    <subcellularLocation>
        <location evidence="1">Secreted</location>
    </subcellularLocation>
</comment>
<dbReference type="Proteomes" id="UP000215335">
    <property type="component" value="Unassembled WGS sequence"/>
</dbReference>
<dbReference type="InterPro" id="IPR017996">
    <property type="entry name" value="MRJP/yellow-related"/>
</dbReference>
<feature type="chain" id="PRO_5012104633" evidence="5">
    <location>
        <begin position="19"/>
        <end position="850"/>
    </location>
</feature>
<name>A0A232EVL6_9HYME</name>
<dbReference type="PANTHER" id="PTHR10009">
    <property type="entry name" value="PROTEIN YELLOW-RELATED"/>
    <property type="match status" value="1"/>
</dbReference>
<dbReference type="GO" id="GO:0005576">
    <property type="term" value="C:extracellular region"/>
    <property type="evidence" value="ECO:0007669"/>
    <property type="project" value="UniProtKB-SubCell"/>
</dbReference>